<proteinExistence type="predicted"/>
<dbReference type="AlphaFoldDB" id="A0A0E9V4M3"/>
<protein>
    <submittedName>
        <fullName evidence="1">Uncharacterized protein</fullName>
    </submittedName>
</protein>
<sequence length="32" mass="3706">MQLIICILLLMPLMVLLLLIKFKSEINSIYNA</sequence>
<reference evidence="1" key="1">
    <citation type="submission" date="2014-11" db="EMBL/GenBank/DDBJ databases">
        <authorList>
            <person name="Amaro Gonzalez C."/>
        </authorList>
    </citation>
    <scope>NUCLEOTIDE SEQUENCE</scope>
</reference>
<reference evidence="1" key="2">
    <citation type="journal article" date="2015" name="Fish Shellfish Immunol.">
        <title>Early steps in the European eel (Anguilla anguilla)-Vibrio vulnificus interaction in the gills: Role of the RtxA13 toxin.</title>
        <authorList>
            <person name="Callol A."/>
            <person name="Pajuelo D."/>
            <person name="Ebbesson L."/>
            <person name="Teles M."/>
            <person name="MacKenzie S."/>
            <person name="Amaro C."/>
        </authorList>
    </citation>
    <scope>NUCLEOTIDE SEQUENCE</scope>
</reference>
<accession>A0A0E9V4M3</accession>
<name>A0A0E9V4M3_ANGAN</name>
<evidence type="ECO:0000313" key="1">
    <source>
        <dbReference type="EMBL" id="JAH72987.1"/>
    </source>
</evidence>
<organism evidence="1">
    <name type="scientific">Anguilla anguilla</name>
    <name type="common">European freshwater eel</name>
    <name type="synonym">Muraena anguilla</name>
    <dbReference type="NCBI Taxonomy" id="7936"/>
    <lineage>
        <taxon>Eukaryota</taxon>
        <taxon>Metazoa</taxon>
        <taxon>Chordata</taxon>
        <taxon>Craniata</taxon>
        <taxon>Vertebrata</taxon>
        <taxon>Euteleostomi</taxon>
        <taxon>Actinopterygii</taxon>
        <taxon>Neopterygii</taxon>
        <taxon>Teleostei</taxon>
        <taxon>Anguilliformes</taxon>
        <taxon>Anguillidae</taxon>
        <taxon>Anguilla</taxon>
    </lineage>
</organism>
<dbReference type="EMBL" id="GBXM01035590">
    <property type="protein sequence ID" value="JAH72987.1"/>
    <property type="molecule type" value="Transcribed_RNA"/>
</dbReference>